<feature type="chain" id="PRO_5037917493" evidence="3">
    <location>
        <begin position="25"/>
        <end position="353"/>
    </location>
</feature>
<dbReference type="AlphaFoldDB" id="A0A923RKX6"/>
<dbReference type="GO" id="GO:0009253">
    <property type="term" value="P:peptidoglycan catabolic process"/>
    <property type="evidence" value="ECO:0007669"/>
    <property type="project" value="InterPro"/>
</dbReference>
<accession>A0A923RKX6</accession>
<proteinExistence type="predicted"/>
<keyword evidence="3" id="KW-0732">Signal</keyword>
<name>A0A923RKX6_9BACI</name>
<dbReference type="GO" id="GO:0008745">
    <property type="term" value="F:N-acetylmuramoyl-L-alanine amidase activity"/>
    <property type="evidence" value="ECO:0007669"/>
    <property type="project" value="InterPro"/>
</dbReference>
<dbReference type="InterPro" id="IPR002508">
    <property type="entry name" value="MurNAc-LAA_cat"/>
</dbReference>
<dbReference type="SMART" id="SM00646">
    <property type="entry name" value="Ami_3"/>
    <property type="match status" value="1"/>
</dbReference>
<feature type="signal peptide" evidence="3">
    <location>
        <begin position="1"/>
        <end position="24"/>
    </location>
</feature>
<protein>
    <submittedName>
        <fullName evidence="5">N-acetylmuramoyl-L-alanine amidase</fullName>
    </submittedName>
</protein>
<keyword evidence="2" id="KW-0961">Cell wall biogenesis/degradation</keyword>
<evidence type="ECO:0000313" key="6">
    <source>
        <dbReference type="Proteomes" id="UP000637359"/>
    </source>
</evidence>
<feature type="domain" description="SH3b" evidence="4">
    <location>
        <begin position="24"/>
        <end position="88"/>
    </location>
</feature>
<sequence length="353" mass="39226">MGYKKTIGIILCLLLITWCFPVTASTKEVIVNENYLNLRSGPGTDYDKLGQVHQNEQYPIVGQEGDWVEIQLDGYTAWISTDYVTIQEDSSEQEVKDVGLDHSVEQTSITIPFEKTHIRNGPSADDEIVYFAEEGETLSVTGKTDNWLKVENDTIEGYVLSDLVKDEIKETSEGLKGKTIVLDPGHGGFDSGAISPTNVQEKDLAYKTADILAQELTMLGAIVITTREEDTFASLASRATLSNTVNADAFISLHYNSVPDLPTVTGISTYYSHEQYAELARYIQQEIIKESGDRDRGAEFGDFQVIRQNLMPAVLIELGFMSNPEMDTLMTTNAYQKKLVSGIVNGLQRYFSN</sequence>
<dbReference type="GO" id="GO:0030288">
    <property type="term" value="C:outer membrane-bounded periplasmic space"/>
    <property type="evidence" value="ECO:0007669"/>
    <property type="project" value="TreeGrafter"/>
</dbReference>
<keyword evidence="1" id="KW-0378">Hydrolase</keyword>
<dbReference type="EMBL" id="JACOOL010000008">
    <property type="protein sequence ID" value="MBC5637612.1"/>
    <property type="molecule type" value="Genomic_DNA"/>
</dbReference>
<dbReference type="CDD" id="cd02696">
    <property type="entry name" value="MurNAc-LAA"/>
    <property type="match status" value="1"/>
</dbReference>
<dbReference type="Proteomes" id="UP000637359">
    <property type="component" value="Unassembled WGS sequence"/>
</dbReference>
<dbReference type="Gene3D" id="2.30.30.40">
    <property type="entry name" value="SH3 Domains"/>
    <property type="match status" value="2"/>
</dbReference>
<dbReference type="Pfam" id="PF08239">
    <property type="entry name" value="SH3_3"/>
    <property type="match status" value="2"/>
</dbReference>
<comment type="caution">
    <text evidence="5">The sequence shown here is derived from an EMBL/GenBank/DDBJ whole genome shotgun (WGS) entry which is preliminary data.</text>
</comment>
<evidence type="ECO:0000313" key="5">
    <source>
        <dbReference type="EMBL" id="MBC5637612.1"/>
    </source>
</evidence>
<dbReference type="GO" id="GO:0071555">
    <property type="term" value="P:cell wall organization"/>
    <property type="evidence" value="ECO:0007669"/>
    <property type="project" value="UniProtKB-KW"/>
</dbReference>
<reference evidence="5" key="1">
    <citation type="submission" date="2020-08" db="EMBL/GenBank/DDBJ databases">
        <title>Genome public.</title>
        <authorList>
            <person name="Liu C."/>
            <person name="Sun Q."/>
        </authorList>
    </citation>
    <scope>NUCLEOTIDE SEQUENCE</scope>
    <source>
        <strain evidence="5">BX22</strain>
    </source>
</reference>
<dbReference type="InterPro" id="IPR017293">
    <property type="entry name" value="N-acetylmuramoyl-L-ala_amidase"/>
</dbReference>
<dbReference type="PROSITE" id="PS51781">
    <property type="entry name" value="SH3B"/>
    <property type="match status" value="1"/>
</dbReference>
<evidence type="ECO:0000256" key="2">
    <source>
        <dbReference type="ARBA" id="ARBA00023316"/>
    </source>
</evidence>
<dbReference type="PANTHER" id="PTHR30404:SF0">
    <property type="entry name" value="N-ACETYLMURAMOYL-L-ALANINE AMIDASE AMIC"/>
    <property type="match status" value="1"/>
</dbReference>
<dbReference type="InterPro" id="IPR050695">
    <property type="entry name" value="N-acetylmuramoyl_amidase_3"/>
</dbReference>
<evidence type="ECO:0000259" key="4">
    <source>
        <dbReference type="PROSITE" id="PS51781"/>
    </source>
</evidence>
<evidence type="ECO:0000256" key="1">
    <source>
        <dbReference type="ARBA" id="ARBA00022801"/>
    </source>
</evidence>
<keyword evidence="6" id="KW-1185">Reference proteome</keyword>
<dbReference type="Pfam" id="PF01520">
    <property type="entry name" value="Amidase_3"/>
    <property type="match status" value="1"/>
</dbReference>
<organism evidence="5 6">
    <name type="scientific">Ornithinibacillus hominis</name>
    <dbReference type="NCBI Taxonomy" id="2763055"/>
    <lineage>
        <taxon>Bacteria</taxon>
        <taxon>Bacillati</taxon>
        <taxon>Bacillota</taxon>
        <taxon>Bacilli</taxon>
        <taxon>Bacillales</taxon>
        <taxon>Bacillaceae</taxon>
        <taxon>Ornithinibacillus</taxon>
    </lineage>
</organism>
<dbReference type="InterPro" id="IPR003646">
    <property type="entry name" value="SH3-like_bac-type"/>
</dbReference>
<dbReference type="Gene3D" id="3.40.630.40">
    <property type="entry name" value="Zn-dependent exopeptidases"/>
    <property type="match status" value="1"/>
</dbReference>
<dbReference type="SUPFAM" id="SSF53187">
    <property type="entry name" value="Zn-dependent exopeptidases"/>
    <property type="match status" value="1"/>
</dbReference>
<dbReference type="PIRSF" id="PIRSF037846">
    <property type="entry name" value="Autolysin_YrvJ_prd"/>
    <property type="match status" value="1"/>
</dbReference>
<gene>
    <name evidence="5" type="ORF">H8S33_12415</name>
</gene>
<dbReference type="RefSeq" id="WP_186870314.1">
    <property type="nucleotide sequence ID" value="NZ_JACOOL010000008.1"/>
</dbReference>
<dbReference type="PANTHER" id="PTHR30404">
    <property type="entry name" value="N-ACETYLMURAMOYL-L-ALANINE AMIDASE"/>
    <property type="match status" value="1"/>
</dbReference>
<evidence type="ECO:0000256" key="3">
    <source>
        <dbReference type="SAM" id="SignalP"/>
    </source>
</evidence>
<dbReference type="SMART" id="SM00287">
    <property type="entry name" value="SH3b"/>
    <property type="match status" value="2"/>
</dbReference>